<dbReference type="SUPFAM" id="SSF53474">
    <property type="entry name" value="alpha/beta-Hydrolases"/>
    <property type="match status" value="1"/>
</dbReference>
<gene>
    <name evidence="5" type="ORF">EHV23_09295</name>
</gene>
<dbReference type="PANTHER" id="PTHR40841:SF2">
    <property type="entry name" value="SIDEROPHORE-DEGRADING ESTERASE (EUROFUNG)"/>
    <property type="match status" value="1"/>
</dbReference>
<evidence type="ECO:0000256" key="4">
    <source>
        <dbReference type="SAM" id="SignalP"/>
    </source>
</evidence>
<sequence length="431" mass="46125">MLYDRAMLTRSPLPRAGRCFPLLATLLLTGTTAHGETVSPSSVSSAMAQTSLPPAESTPPGKSTQSAGHTVRTVGSSTPSAHRPASPGLSPLPVPGNDSPHPHGTLTGSGPAILPTSEQHWITSSHTGRRYRIQTTITGPAPESGYPVFYTLDGDTLFAVAAMAAHALTTRTGENGVEPMLIVGVGYSDGAWLNTDARVDDYTPPVPDGSASHDPRGRIQGGADRFLAFLKQELQPALAQRFPIDPQSQSLFGHSFGGLFTLHTLFTQPDAFQCYIASSPSLWWHDEYVLKERDAFVTRMRAALTGKPAGGSPVALPATVPGSKSDSEKGHTTVRESTSPDTSHATPALPRLRLSIGEYEQKHAPRIAPDSQRAQMLKNRAQVDRVHRFAQHMHEALPELDLSMTEYPGATHGSAQMYAVLDALRHACGKE</sequence>
<feature type="compositionally biased region" description="Polar residues" evidence="3">
    <location>
        <begin position="335"/>
        <end position="345"/>
    </location>
</feature>
<protein>
    <submittedName>
        <fullName evidence="5">Alpha/beta hydrolase</fullName>
    </submittedName>
</protein>
<feature type="signal peptide" evidence="4">
    <location>
        <begin position="1"/>
        <end position="35"/>
    </location>
</feature>
<feature type="chain" id="PRO_5018593389" evidence="4">
    <location>
        <begin position="36"/>
        <end position="431"/>
    </location>
</feature>
<evidence type="ECO:0000313" key="6">
    <source>
        <dbReference type="Proteomes" id="UP000270261"/>
    </source>
</evidence>
<comment type="caution">
    <text evidence="5">The sequence shown here is derived from an EMBL/GenBank/DDBJ whole genome shotgun (WGS) entry which is preliminary data.</text>
</comment>
<dbReference type="Proteomes" id="UP000270261">
    <property type="component" value="Unassembled WGS sequence"/>
</dbReference>
<keyword evidence="2 5" id="KW-0378">Hydrolase</keyword>
<feature type="region of interest" description="Disordered" evidence="3">
    <location>
        <begin position="34"/>
        <end position="115"/>
    </location>
</feature>
<keyword evidence="4" id="KW-0732">Signal</keyword>
<dbReference type="InterPro" id="IPR000801">
    <property type="entry name" value="Esterase-like"/>
</dbReference>
<dbReference type="PANTHER" id="PTHR40841">
    <property type="entry name" value="SIDEROPHORE TRIACETYLFUSARININE C ESTERASE"/>
    <property type="match status" value="1"/>
</dbReference>
<dbReference type="AlphaFoldDB" id="A0A3R8NQM3"/>
<evidence type="ECO:0000256" key="1">
    <source>
        <dbReference type="ARBA" id="ARBA00005622"/>
    </source>
</evidence>
<dbReference type="Gene3D" id="3.40.50.1820">
    <property type="entry name" value="alpha/beta hydrolase"/>
    <property type="match status" value="1"/>
</dbReference>
<proteinExistence type="inferred from homology"/>
<keyword evidence="6" id="KW-1185">Reference proteome</keyword>
<dbReference type="EMBL" id="RRUE01000002">
    <property type="protein sequence ID" value="RRN43622.1"/>
    <property type="molecule type" value="Genomic_DNA"/>
</dbReference>
<evidence type="ECO:0000256" key="3">
    <source>
        <dbReference type="SAM" id="MobiDB-lite"/>
    </source>
</evidence>
<feature type="compositionally biased region" description="Polar residues" evidence="3">
    <location>
        <begin position="60"/>
        <end position="80"/>
    </location>
</feature>
<dbReference type="InterPro" id="IPR029058">
    <property type="entry name" value="AB_hydrolase_fold"/>
</dbReference>
<dbReference type="InterPro" id="IPR052558">
    <property type="entry name" value="Siderophore_Hydrolase_D"/>
</dbReference>
<dbReference type="GO" id="GO:0016788">
    <property type="term" value="F:hydrolase activity, acting on ester bonds"/>
    <property type="evidence" value="ECO:0007669"/>
    <property type="project" value="TreeGrafter"/>
</dbReference>
<reference evidence="5 6" key="1">
    <citation type="submission" date="2018-11" db="EMBL/GenBank/DDBJ databases">
        <title>Genome sequencing of Lautropia sp. KCOM 2505 (= ChDC F240).</title>
        <authorList>
            <person name="Kook J.-K."/>
            <person name="Park S.-N."/>
            <person name="Lim Y.K."/>
        </authorList>
    </citation>
    <scope>NUCLEOTIDE SEQUENCE [LARGE SCALE GENOMIC DNA]</scope>
    <source>
        <strain evidence="5 6">KCOM 2505</strain>
    </source>
</reference>
<feature type="compositionally biased region" description="Polar residues" evidence="3">
    <location>
        <begin position="38"/>
        <end position="52"/>
    </location>
</feature>
<comment type="similarity">
    <text evidence="1">Belongs to the esterase D family.</text>
</comment>
<feature type="compositionally biased region" description="Basic and acidic residues" evidence="3">
    <location>
        <begin position="325"/>
        <end position="334"/>
    </location>
</feature>
<name>A0A3R8NQM3_9BURK</name>
<organism evidence="5 6">
    <name type="scientific">Lautropia dentalis</name>
    <dbReference type="NCBI Taxonomy" id="2490857"/>
    <lineage>
        <taxon>Bacteria</taxon>
        <taxon>Pseudomonadati</taxon>
        <taxon>Pseudomonadota</taxon>
        <taxon>Betaproteobacteria</taxon>
        <taxon>Burkholderiales</taxon>
        <taxon>Burkholderiaceae</taxon>
        <taxon>Lautropia</taxon>
    </lineage>
</organism>
<dbReference type="Pfam" id="PF00756">
    <property type="entry name" value="Esterase"/>
    <property type="match status" value="1"/>
</dbReference>
<accession>A0A3R8NQM3</accession>
<evidence type="ECO:0000256" key="2">
    <source>
        <dbReference type="ARBA" id="ARBA00022801"/>
    </source>
</evidence>
<evidence type="ECO:0000313" key="5">
    <source>
        <dbReference type="EMBL" id="RRN43622.1"/>
    </source>
</evidence>
<feature type="region of interest" description="Disordered" evidence="3">
    <location>
        <begin position="308"/>
        <end position="348"/>
    </location>
</feature>